<dbReference type="InterPro" id="IPR028082">
    <property type="entry name" value="Peripla_BP_I"/>
</dbReference>
<keyword evidence="3 4" id="KW-0732">Signal</keyword>
<feature type="domain" description="Periplasmic binding protein" evidence="5">
    <location>
        <begin position="74"/>
        <end position="349"/>
    </location>
</feature>
<proteinExistence type="inferred from homology"/>
<comment type="caution">
    <text evidence="6">The sequence shown here is derived from an EMBL/GenBank/DDBJ whole genome shotgun (WGS) entry which is preliminary data.</text>
</comment>
<evidence type="ECO:0000313" key="7">
    <source>
        <dbReference type="Proteomes" id="UP000231987"/>
    </source>
</evidence>
<evidence type="ECO:0000256" key="4">
    <source>
        <dbReference type="SAM" id="SignalP"/>
    </source>
</evidence>
<dbReference type="EMBL" id="NJGD01000003">
    <property type="protein sequence ID" value="PJR15765.1"/>
    <property type="molecule type" value="Genomic_DNA"/>
</dbReference>
<gene>
    <name evidence="6" type="ORF">CEJ86_08660</name>
</gene>
<dbReference type="InterPro" id="IPR025997">
    <property type="entry name" value="SBP_2_dom"/>
</dbReference>
<dbReference type="AlphaFoldDB" id="A0A2J0Z5I5"/>
<dbReference type="CDD" id="cd01536">
    <property type="entry name" value="PBP1_ABC_sugar_binding-like"/>
    <property type="match status" value="1"/>
</dbReference>
<feature type="signal peptide" evidence="4">
    <location>
        <begin position="1"/>
        <end position="23"/>
    </location>
</feature>
<accession>A0A2J0Z5I5</accession>
<sequence>MKTYEKFAAAALTFAALSGPAPAAEKHELYSHLPNTALSGVIDPQMADRSDIEKALPKTPKDPKNIAIGWTEITLGNAWFVEVVEAAKRKAAEYGGYTLDIQVADGDPSKTSAHFDSFITKGVDVIVVDPTDVVGAATDAQRAVDAGIPVIALGTVPDASGPFVTTVLANPFGNGFEAGIYAAKQVGMDVPIVSGVTIGTLGNSTSESRITGLLSGIVFERSNQFGLGFSQEDAKLKGFELFQQLKTGGSFNWTEGRFEVVGIQPGGWTEEGGLKGAEDLLAGHGSRINLMLAENDFMGIGALTAIENIGKKGQIPVACAADGFRIALEHIKDGDLLVTGANSGRATGEGVMILIEQIFRKGFDANNLPLGSYFPAEIITGENVDEFADPDPSNPFFKYEVPPFRTISEIRS</sequence>
<dbReference type="Proteomes" id="UP000231987">
    <property type="component" value="Unassembled WGS sequence"/>
</dbReference>
<dbReference type="RefSeq" id="WP_100671144.1">
    <property type="nucleotide sequence ID" value="NZ_NJGD01000003.1"/>
</dbReference>
<dbReference type="SUPFAM" id="SSF53822">
    <property type="entry name" value="Periplasmic binding protein-like I"/>
    <property type="match status" value="1"/>
</dbReference>
<comment type="subcellular location">
    <subcellularLocation>
        <location evidence="1">Cell envelope</location>
    </subcellularLocation>
</comment>
<evidence type="ECO:0000313" key="6">
    <source>
        <dbReference type="EMBL" id="PJR15765.1"/>
    </source>
</evidence>
<organism evidence="6 7">
    <name type="scientific">Rhizobium meliloti</name>
    <name type="common">Ensifer meliloti</name>
    <name type="synonym">Sinorhizobium meliloti</name>
    <dbReference type="NCBI Taxonomy" id="382"/>
    <lineage>
        <taxon>Bacteria</taxon>
        <taxon>Pseudomonadati</taxon>
        <taxon>Pseudomonadota</taxon>
        <taxon>Alphaproteobacteria</taxon>
        <taxon>Hyphomicrobiales</taxon>
        <taxon>Rhizobiaceae</taxon>
        <taxon>Sinorhizobium/Ensifer group</taxon>
        <taxon>Sinorhizobium</taxon>
    </lineage>
</organism>
<dbReference type="PANTHER" id="PTHR46847:SF1">
    <property type="entry name" value="D-ALLOSE-BINDING PERIPLASMIC PROTEIN-RELATED"/>
    <property type="match status" value="1"/>
</dbReference>
<name>A0A2J0Z5I5_RHIML</name>
<dbReference type="PANTHER" id="PTHR46847">
    <property type="entry name" value="D-ALLOSE-BINDING PERIPLASMIC PROTEIN-RELATED"/>
    <property type="match status" value="1"/>
</dbReference>
<evidence type="ECO:0000256" key="1">
    <source>
        <dbReference type="ARBA" id="ARBA00004196"/>
    </source>
</evidence>
<reference evidence="6 7" key="1">
    <citation type="submission" date="2017-06" db="EMBL/GenBank/DDBJ databases">
        <title>Ensifer strains isolated from leguminous trees and herbs display diverse denitrification phenotypes with some acting as strong N2O sinks.</title>
        <authorList>
            <person name="Woliy K."/>
            <person name="Mania D."/>
            <person name="Bakken L.R."/>
            <person name="Frostegard A."/>
        </authorList>
    </citation>
    <scope>NUCLEOTIDE SEQUENCE [LARGE SCALE GENOMIC DNA]</scope>
    <source>
        <strain evidence="6 7">AC50a</strain>
    </source>
</reference>
<dbReference type="GO" id="GO:0030246">
    <property type="term" value="F:carbohydrate binding"/>
    <property type="evidence" value="ECO:0007669"/>
    <property type="project" value="UniProtKB-ARBA"/>
</dbReference>
<dbReference type="Gene3D" id="3.40.50.2300">
    <property type="match status" value="4"/>
</dbReference>
<comment type="similarity">
    <text evidence="2">Belongs to the bacterial solute-binding protein 2 family.</text>
</comment>
<evidence type="ECO:0000256" key="3">
    <source>
        <dbReference type="ARBA" id="ARBA00022729"/>
    </source>
</evidence>
<dbReference type="Pfam" id="PF13407">
    <property type="entry name" value="Peripla_BP_4"/>
    <property type="match status" value="1"/>
</dbReference>
<protein>
    <submittedName>
        <fullName evidence="6">Sugar ABC transporter substrate-binding protein</fullName>
    </submittedName>
</protein>
<feature type="chain" id="PRO_5014374953" evidence="4">
    <location>
        <begin position="24"/>
        <end position="412"/>
    </location>
</feature>
<dbReference type="GO" id="GO:0030313">
    <property type="term" value="C:cell envelope"/>
    <property type="evidence" value="ECO:0007669"/>
    <property type="project" value="UniProtKB-SubCell"/>
</dbReference>
<evidence type="ECO:0000259" key="5">
    <source>
        <dbReference type="Pfam" id="PF13407"/>
    </source>
</evidence>
<evidence type="ECO:0000256" key="2">
    <source>
        <dbReference type="ARBA" id="ARBA00007639"/>
    </source>
</evidence>